<evidence type="ECO:0000256" key="2">
    <source>
        <dbReference type="ARBA" id="ARBA00022448"/>
    </source>
</evidence>
<comment type="subunit">
    <text evidence="9">The Tat system comprises two distinct complexes: a TatABC complex, containing multiple copies of TatA, TatB and TatC subunits, and a separate TatA complex, containing only TatA subunits. Substrates initially bind to the TatABC complex, which probably triggers association of the separate TatA complex to form the active translocon.</text>
</comment>
<keyword evidence="6 9" id="KW-1133">Transmembrane helix</keyword>
<evidence type="ECO:0000256" key="3">
    <source>
        <dbReference type="ARBA" id="ARBA00022475"/>
    </source>
</evidence>
<keyword evidence="11" id="KW-1185">Reference proteome</keyword>
<evidence type="ECO:0000256" key="7">
    <source>
        <dbReference type="ARBA" id="ARBA00023010"/>
    </source>
</evidence>
<keyword evidence="2 9" id="KW-0813">Transport</keyword>
<evidence type="ECO:0000313" key="10">
    <source>
        <dbReference type="EMBL" id="CEG58969.1"/>
    </source>
</evidence>
<dbReference type="PANTHER" id="PTHR42982:SF1">
    <property type="entry name" value="SEC-INDEPENDENT PROTEIN TRANSLOCASE PROTEIN TATA"/>
    <property type="match status" value="1"/>
</dbReference>
<name>A0A098G8Z4_9GAMM</name>
<evidence type="ECO:0000256" key="1">
    <source>
        <dbReference type="ARBA" id="ARBA00004162"/>
    </source>
</evidence>
<dbReference type="STRING" id="1212491.LFA_3644"/>
<comment type="subcellular location">
    <subcellularLocation>
        <location evidence="1 9">Cell membrane</location>
        <topology evidence="1 9">Single-pass membrane protein</topology>
    </subcellularLocation>
</comment>
<dbReference type="PANTHER" id="PTHR42982">
    <property type="entry name" value="SEC-INDEPENDENT PROTEIN TRANSLOCASE PROTEIN TATA"/>
    <property type="match status" value="1"/>
</dbReference>
<dbReference type="EMBL" id="LN614827">
    <property type="protein sequence ID" value="CEG58969.1"/>
    <property type="molecule type" value="Genomic_DNA"/>
</dbReference>
<dbReference type="AlphaFoldDB" id="A0A098G8Z4"/>
<comment type="similarity">
    <text evidence="9">Belongs to the TatA/E family.</text>
</comment>
<dbReference type="HOGENOM" id="CLU_086034_6_1_6"/>
<dbReference type="InterPro" id="IPR003369">
    <property type="entry name" value="TatA/B/E"/>
</dbReference>
<evidence type="ECO:0000256" key="8">
    <source>
        <dbReference type="ARBA" id="ARBA00023136"/>
    </source>
</evidence>
<proteinExistence type="inferred from homology"/>
<accession>A0A098G8Z4</accession>
<sequence>MGLSGISPLSLLLILAIIIALFGTSKLKTIGTDLGEAIKNFRKALNDDHSDGPNKDENKPS</sequence>
<evidence type="ECO:0000256" key="6">
    <source>
        <dbReference type="ARBA" id="ARBA00022989"/>
    </source>
</evidence>
<keyword evidence="7 9" id="KW-0811">Translocation</keyword>
<dbReference type="GO" id="GO:0008320">
    <property type="term" value="F:protein transmembrane transporter activity"/>
    <property type="evidence" value="ECO:0007669"/>
    <property type="project" value="UniProtKB-UniRule"/>
</dbReference>
<keyword evidence="3 9" id="KW-1003">Cell membrane</keyword>
<dbReference type="HAMAP" id="MF_00236">
    <property type="entry name" value="TatA_E"/>
    <property type="match status" value="1"/>
</dbReference>
<dbReference type="KEGG" id="lfa:LFA_3644"/>
<dbReference type="GO" id="GO:0043953">
    <property type="term" value="P:protein transport by the Tat complex"/>
    <property type="evidence" value="ECO:0007669"/>
    <property type="project" value="UniProtKB-UniRule"/>
</dbReference>
<dbReference type="RefSeq" id="WP_045097184.1">
    <property type="nucleotide sequence ID" value="NZ_LN614827.1"/>
</dbReference>
<keyword evidence="5 9" id="KW-0653">Protein transport</keyword>
<feature type="transmembrane region" description="Helical" evidence="9">
    <location>
        <begin position="6"/>
        <end position="24"/>
    </location>
</feature>
<comment type="function">
    <text evidence="9">Part of the twin-arginine translocation (Tat) system that transports large folded proteins containing a characteristic twin-arginine motif in their signal peptide across membranes. TatA could form the protein-conducting channel of the Tat system.</text>
</comment>
<evidence type="ECO:0000256" key="4">
    <source>
        <dbReference type="ARBA" id="ARBA00022692"/>
    </source>
</evidence>
<dbReference type="NCBIfam" id="TIGR01411">
    <property type="entry name" value="tatAE"/>
    <property type="match status" value="1"/>
</dbReference>
<dbReference type="InterPro" id="IPR006312">
    <property type="entry name" value="TatA/E"/>
</dbReference>
<reference evidence="11" key="1">
    <citation type="submission" date="2014-09" db="EMBL/GenBank/DDBJ databases">
        <authorList>
            <person name="Gomez-Valero L."/>
        </authorList>
    </citation>
    <scope>NUCLEOTIDE SEQUENCE [LARGE SCALE GENOMIC DNA]</scope>
    <source>
        <strain evidence="11">ATCC700992</strain>
    </source>
</reference>
<dbReference type="OrthoDB" id="7066617at2"/>
<evidence type="ECO:0000256" key="9">
    <source>
        <dbReference type="HAMAP-Rule" id="MF_00236"/>
    </source>
</evidence>
<protein>
    <recommendedName>
        <fullName evidence="9">Sec-independent protein translocase protein TatA</fullName>
    </recommendedName>
</protein>
<dbReference type="Gene3D" id="1.20.5.3310">
    <property type="match status" value="1"/>
</dbReference>
<dbReference type="Pfam" id="PF02416">
    <property type="entry name" value="TatA_B_E"/>
    <property type="match status" value="1"/>
</dbReference>
<gene>
    <name evidence="9 10" type="primary">tatA</name>
    <name evidence="10" type="ORF">LFA_3644</name>
</gene>
<organism evidence="10 11">
    <name type="scientific">Legionella fallonii LLAP-10</name>
    <dbReference type="NCBI Taxonomy" id="1212491"/>
    <lineage>
        <taxon>Bacteria</taxon>
        <taxon>Pseudomonadati</taxon>
        <taxon>Pseudomonadota</taxon>
        <taxon>Gammaproteobacteria</taxon>
        <taxon>Legionellales</taxon>
        <taxon>Legionellaceae</taxon>
        <taxon>Legionella</taxon>
    </lineage>
</organism>
<dbReference type="GO" id="GO:0033281">
    <property type="term" value="C:TAT protein transport complex"/>
    <property type="evidence" value="ECO:0007669"/>
    <property type="project" value="UniProtKB-UniRule"/>
</dbReference>
<evidence type="ECO:0000256" key="5">
    <source>
        <dbReference type="ARBA" id="ARBA00022927"/>
    </source>
</evidence>
<keyword evidence="4 9" id="KW-0812">Transmembrane</keyword>
<dbReference type="Proteomes" id="UP000032430">
    <property type="component" value="Chromosome I"/>
</dbReference>
<keyword evidence="8 9" id="KW-0472">Membrane</keyword>
<evidence type="ECO:0000313" key="11">
    <source>
        <dbReference type="Proteomes" id="UP000032430"/>
    </source>
</evidence>